<gene>
    <name evidence="2" type="ORF">EDC28_10583</name>
</gene>
<accession>A0A3N1P0Y6</accession>
<feature type="domain" description="DUF4031" evidence="1">
    <location>
        <begin position="5"/>
        <end position="83"/>
    </location>
</feature>
<keyword evidence="3" id="KW-1185">Reference proteome</keyword>
<evidence type="ECO:0000259" key="1">
    <source>
        <dbReference type="Pfam" id="PF13223"/>
    </source>
</evidence>
<dbReference type="InterPro" id="IPR025109">
    <property type="entry name" value="DUF4031"/>
</dbReference>
<organism evidence="2 3">
    <name type="scientific">Gallaecimonas pentaromativorans</name>
    <dbReference type="NCBI Taxonomy" id="584787"/>
    <lineage>
        <taxon>Bacteria</taxon>
        <taxon>Pseudomonadati</taxon>
        <taxon>Pseudomonadota</taxon>
        <taxon>Gammaproteobacteria</taxon>
        <taxon>Enterobacterales</taxon>
        <taxon>Gallaecimonadaceae</taxon>
        <taxon>Gallaecimonas</taxon>
    </lineage>
</organism>
<evidence type="ECO:0000313" key="2">
    <source>
        <dbReference type="EMBL" id="ROQ25774.1"/>
    </source>
</evidence>
<dbReference type="Proteomes" id="UP000268033">
    <property type="component" value="Unassembled WGS sequence"/>
</dbReference>
<dbReference type="RefSeq" id="WP_336391523.1">
    <property type="nucleotide sequence ID" value="NZ_RJUL01000005.1"/>
</dbReference>
<name>A0A3N1P0Y6_9GAMM</name>
<evidence type="ECO:0000313" key="3">
    <source>
        <dbReference type="Proteomes" id="UP000268033"/>
    </source>
</evidence>
<dbReference type="AlphaFoldDB" id="A0A3N1P0Y6"/>
<sequence>MPVAVYVDNMQAPFRGMVMCHMLADTEAELHAMAEKIGMQRRWHQHPGTHKSHYDINQDMRALAVAHGAVEITLKESGRIVRARRLAK</sequence>
<dbReference type="STRING" id="584787.GCA_001247655_02842"/>
<proteinExistence type="predicted"/>
<dbReference type="Pfam" id="PF13223">
    <property type="entry name" value="DUF4031"/>
    <property type="match status" value="1"/>
</dbReference>
<reference evidence="2 3" key="1">
    <citation type="submission" date="2018-11" db="EMBL/GenBank/DDBJ databases">
        <title>Genomic Encyclopedia of Type Strains, Phase IV (KMG-IV): sequencing the most valuable type-strain genomes for metagenomic binning, comparative biology and taxonomic classification.</title>
        <authorList>
            <person name="Goeker M."/>
        </authorList>
    </citation>
    <scope>NUCLEOTIDE SEQUENCE [LARGE SCALE GENOMIC DNA]</scope>
    <source>
        <strain evidence="2 3">DSM 21945</strain>
    </source>
</reference>
<comment type="caution">
    <text evidence="2">The sequence shown here is derived from an EMBL/GenBank/DDBJ whole genome shotgun (WGS) entry which is preliminary data.</text>
</comment>
<protein>
    <submittedName>
        <fullName evidence="2">Uncharacterized protein DUF4031</fullName>
    </submittedName>
</protein>
<dbReference type="EMBL" id="RJUL01000005">
    <property type="protein sequence ID" value="ROQ25774.1"/>
    <property type="molecule type" value="Genomic_DNA"/>
</dbReference>